<dbReference type="EMBL" id="JASAOG010000248">
    <property type="protein sequence ID" value="KAK0042208.1"/>
    <property type="molecule type" value="Genomic_DNA"/>
</dbReference>
<gene>
    <name evidence="1" type="ORF">Bpfe_028379</name>
</gene>
<evidence type="ECO:0000313" key="1">
    <source>
        <dbReference type="EMBL" id="KAK0042208.1"/>
    </source>
</evidence>
<reference evidence="1" key="2">
    <citation type="submission" date="2023-04" db="EMBL/GenBank/DDBJ databases">
        <authorList>
            <person name="Bu L."/>
            <person name="Lu L."/>
            <person name="Laidemitt M.R."/>
            <person name="Zhang S.M."/>
            <person name="Mutuku M."/>
            <person name="Mkoji G."/>
            <person name="Steinauer M."/>
            <person name="Loker E.S."/>
        </authorList>
    </citation>
    <scope>NUCLEOTIDE SEQUENCE</scope>
    <source>
        <strain evidence="1">KasaAsao</strain>
        <tissue evidence="1">Whole Snail</tissue>
    </source>
</reference>
<reference evidence="1" key="1">
    <citation type="journal article" date="2023" name="PLoS Negl. Trop. Dis.">
        <title>A genome sequence for Biomphalaria pfeifferi, the major vector snail for the human-infecting parasite Schistosoma mansoni.</title>
        <authorList>
            <person name="Bu L."/>
            <person name="Lu L."/>
            <person name="Laidemitt M.R."/>
            <person name="Zhang S.M."/>
            <person name="Mutuku M."/>
            <person name="Mkoji G."/>
            <person name="Steinauer M."/>
            <person name="Loker E.S."/>
        </authorList>
    </citation>
    <scope>NUCLEOTIDE SEQUENCE</scope>
    <source>
        <strain evidence="1">KasaAsao</strain>
    </source>
</reference>
<name>A0AAD8ATL0_BIOPF</name>
<comment type="caution">
    <text evidence="1">The sequence shown here is derived from an EMBL/GenBank/DDBJ whole genome shotgun (WGS) entry which is preliminary data.</text>
</comment>
<sequence length="93" mass="10257">MGNVGNSVDKRFECSQSDKASLILIESSWPRVALRSKTNTGPLVDQPLRSTVIYTVNRPAVYPVYWAPQSVVFLYHHCASAQDPHPALANSSN</sequence>
<protein>
    <submittedName>
        <fullName evidence="1">Uncharacterized protein</fullName>
    </submittedName>
</protein>
<accession>A0AAD8ATL0</accession>
<proteinExistence type="predicted"/>
<dbReference type="Proteomes" id="UP001233172">
    <property type="component" value="Unassembled WGS sequence"/>
</dbReference>
<keyword evidence="2" id="KW-1185">Reference proteome</keyword>
<organism evidence="1 2">
    <name type="scientific">Biomphalaria pfeifferi</name>
    <name type="common">Bloodfluke planorb</name>
    <name type="synonym">Freshwater snail</name>
    <dbReference type="NCBI Taxonomy" id="112525"/>
    <lineage>
        <taxon>Eukaryota</taxon>
        <taxon>Metazoa</taxon>
        <taxon>Spiralia</taxon>
        <taxon>Lophotrochozoa</taxon>
        <taxon>Mollusca</taxon>
        <taxon>Gastropoda</taxon>
        <taxon>Heterobranchia</taxon>
        <taxon>Euthyneura</taxon>
        <taxon>Panpulmonata</taxon>
        <taxon>Hygrophila</taxon>
        <taxon>Lymnaeoidea</taxon>
        <taxon>Planorbidae</taxon>
        <taxon>Biomphalaria</taxon>
    </lineage>
</organism>
<dbReference type="AlphaFoldDB" id="A0AAD8ATL0"/>
<evidence type="ECO:0000313" key="2">
    <source>
        <dbReference type="Proteomes" id="UP001233172"/>
    </source>
</evidence>